<dbReference type="Proteomes" id="UP000015102">
    <property type="component" value="Unassembled WGS sequence"/>
</dbReference>
<organism evidence="3 4">
    <name type="scientific">Megaselia scalaris</name>
    <name type="common">Humpbacked fly</name>
    <name type="synonym">Phora scalaris</name>
    <dbReference type="NCBI Taxonomy" id="36166"/>
    <lineage>
        <taxon>Eukaryota</taxon>
        <taxon>Metazoa</taxon>
        <taxon>Ecdysozoa</taxon>
        <taxon>Arthropoda</taxon>
        <taxon>Hexapoda</taxon>
        <taxon>Insecta</taxon>
        <taxon>Pterygota</taxon>
        <taxon>Neoptera</taxon>
        <taxon>Endopterygota</taxon>
        <taxon>Diptera</taxon>
        <taxon>Brachycera</taxon>
        <taxon>Muscomorpha</taxon>
        <taxon>Platypezoidea</taxon>
        <taxon>Phoridae</taxon>
        <taxon>Megaseliini</taxon>
        <taxon>Megaselia</taxon>
    </lineage>
</organism>
<dbReference type="EnsemblMetazoa" id="MESCA005036-RA">
    <property type="protein sequence ID" value="MESCA005036-PA"/>
    <property type="gene ID" value="MESCA005036"/>
</dbReference>
<dbReference type="EMBL" id="CAQQ02078305">
    <property type="status" value="NOT_ANNOTATED_CDS"/>
    <property type="molecule type" value="Genomic_DNA"/>
</dbReference>
<name>T1GN92_MEGSC</name>
<dbReference type="PANTHER" id="PTHR14374:SF0">
    <property type="entry name" value="TRAFFICKING PROTEIN PARTICLE COMPLEX SUBUNIT 11"/>
    <property type="match status" value="1"/>
</dbReference>
<sequence>KHLHVLPAVVVLFLDLEWNDPQWPERQVHCANLLQELRNNLQDRNTRIALVLLQKNTPQEDLLASERAASLTNACGITNKMMFILPHNDHLMGYILRLESAFLEMAQTYYATMSKTIRSHREQLATPSHVTLRIRHQFKLGFVAEMRSDFSTALKHYSQAYATLDDIKITDQNCLEIKTVAGFLNYKICRLMFKLNIPRDSINQFMTHIEKYKEQIGYKDLIFEHYAWLSMQNSTFADLFCEAIKNGLPALQTQHPGIYYHKGSEYIVKRRNAFRVCCSLSPEIGPTTVPISTAFSTITTAQEMERAFNHSAVIIHLLGLAMNQYKQYRCMRFKKKITIEMAKEYHASGDHSKALTYRSIPDICEDT</sequence>
<dbReference type="HOGENOM" id="CLU_755621_0_0_1"/>
<dbReference type="PANTHER" id="PTHR14374">
    <property type="entry name" value="FOIE GRAS"/>
    <property type="match status" value="1"/>
</dbReference>
<dbReference type="GO" id="GO:0005737">
    <property type="term" value="C:cytoplasm"/>
    <property type="evidence" value="ECO:0007669"/>
    <property type="project" value="TreeGrafter"/>
</dbReference>
<dbReference type="InterPro" id="IPR021773">
    <property type="entry name" value="TPC11"/>
</dbReference>
<feature type="domain" description="Trafficking protein particle complex subunit 11" evidence="2">
    <location>
        <begin position="173"/>
        <end position="356"/>
    </location>
</feature>
<reference evidence="4" key="1">
    <citation type="submission" date="2013-02" db="EMBL/GenBank/DDBJ databases">
        <authorList>
            <person name="Hughes D."/>
        </authorList>
    </citation>
    <scope>NUCLEOTIDE SEQUENCE</scope>
    <source>
        <strain>Durham</strain>
        <strain evidence="4">NC isolate 2 -- Noor lab</strain>
    </source>
</reference>
<feature type="chain" id="PRO_5004577538" description="Trafficking protein particle complex subunit 11 domain-containing protein" evidence="1">
    <location>
        <begin position="22"/>
        <end position="367"/>
    </location>
</feature>
<feature type="signal peptide" evidence="1">
    <location>
        <begin position="1"/>
        <end position="21"/>
    </location>
</feature>
<keyword evidence="4" id="KW-1185">Reference proteome</keyword>
<dbReference type="OMA" id="AKEYHAS"/>
<dbReference type="Pfam" id="PF11817">
    <property type="entry name" value="Foie-gras_1"/>
    <property type="match status" value="1"/>
</dbReference>
<reference evidence="3" key="2">
    <citation type="submission" date="2015-06" db="UniProtKB">
        <authorList>
            <consortium name="EnsemblMetazoa"/>
        </authorList>
    </citation>
    <scope>IDENTIFICATION</scope>
</reference>
<dbReference type="EMBL" id="CAQQ02078304">
    <property type="status" value="NOT_ANNOTATED_CDS"/>
    <property type="molecule type" value="Genomic_DNA"/>
</dbReference>
<evidence type="ECO:0000313" key="3">
    <source>
        <dbReference type="EnsemblMetazoa" id="MESCA005036-PA"/>
    </source>
</evidence>
<accession>T1GN92</accession>
<evidence type="ECO:0000256" key="1">
    <source>
        <dbReference type="SAM" id="SignalP"/>
    </source>
</evidence>
<evidence type="ECO:0000313" key="4">
    <source>
        <dbReference type="Proteomes" id="UP000015102"/>
    </source>
</evidence>
<protein>
    <recommendedName>
        <fullName evidence="2">Trafficking protein particle complex subunit 11 domain-containing protein</fullName>
    </recommendedName>
</protein>
<dbReference type="AlphaFoldDB" id="T1GN92"/>
<keyword evidence="1" id="KW-0732">Signal</keyword>
<proteinExistence type="predicted"/>
<evidence type="ECO:0000259" key="2">
    <source>
        <dbReference type="Pfam" id="PF11817"/>
    </source>
</evidence>
<dbReference type="STRING" id="36166.T1GN92"/>